<proteinExistence type="predicted"/>
<reference evidence="1 2" key="1">
    <citation type="journal article" date="2016" name="Nat. Commun.">
        <title>Thousands of microbial genomes shed light on interconnected biogeochemical processes in an aquifer system.</title>
        <authorList>
            <person name="Anantharaman K."/>
            <person name="Brown C.T."/>
            <person name="Hug L.A."/>
            <person name="Sharon I."/>
            <person name="Castelle C.J."/>
            <person name="Probst A.J."/>
            <person name="Thomas B.C."/>
            <person name="Singh A."/>
            <person name="Wilkins M.J."/>
            <person name="Karaoz U."/>
            <person name="Brodie E.L."/>
            <person name="Williams K.H."/>
            <person name="Hubbard S.S."/>
            <person name="Banfield J.F."/>
        </authorList>
    </citation>
    <scope>NUCLEOTIDE SEQUENCE [LARGE SCALE GENOMIC DNA]</scope>
</reference>
<organism evidence="1 2">
    <name type="scientific">candidate division WOR-1 bacterium RIFOXYB2_FULL_36_35</name>
    <dbReference type="NCBI Taxonomy" id="1802578"/>
    <lineage>
        <taxon>Bacteria</taxon>
        <taxon>Bacillati</taxon>
        <taxon>Saganbacteria</taxon>
    </lineage>
</organism>
<comment type="caution">
    <text evidence="1">The sequence shown here is derived from an EMBL/GenBank/DDBJ whole genome shotgun (WGS) entry which is preliminary data.</text>
</comment>
<evidence type="ECO:0000313" key="2">
    <source>
        <dbReference type="Proteomes" id="UP000177905"/>
    </source>
</evidence>
<evidence type="ECO:0000313" key="1">
    <source>
        <dbReference type="EMBL" id="OGC13143.1"/>
    </source>
</evidence>
<sequence>MSVPSIALFRHNLNLKEGKEARTFVTGIILAWIRQNNQFEQRQARVFSNRSGSIYWGRFGNTTGFLSSQEYLSVFSHDTSKGTLKIELFIRTENVLIPQKTLYLQDREGSYRVANEKTFSLKQPAIICFSPIDTEQLQYEEIKAKIARGEPPFDKETKNESITLLVKLSKSGNEEAFLLLLKCYKPFLFNWTKRICGIIPFLKKDIILADLKDWFFYVLGRFNPDNESKAFFGTYLTISFRHYAKKVIKRRSNISISDRESEFCRTIFSLQESFISRNGRKPSYEELAELVNRKAAYLRLKKSHRLPPKWDAQAIELKISEELEAMRRADILFMPEEVASYLFKILETSLFDTNDKSGLSVAGQQLASPPDEMSDGRFVLETAFKYNGFIDRDNFLTRLEQLNQPRTLIEELFSNPREQRLLLKEEILHGRKTPFLQRFQDEKIRDYVSFIFDRASRFTLTEKEKADLTSYFYEEKNSEEIAADRKETSQSVRLRIKMALNKLQKGPFAKDLEICWREAA</sequence>
<dbReference type="EMBL" id="MEUA01000061">
    <property type="protein sequence ID" value="OGC13143.1"/>
    <property type="molecule type" value="Genomic_DNA"/>
</dbReference>
<dbReference type="InterPro" id="IPR013324">
    <property type="entry name" value="RNA_pol_sigma_r3/r4-like"/>
</dbReference>
<accession>A0A1F4S072</accession>
<dbReference type="Proteomes" id="UP000177905">
    <property type="component" value="Unassembled WGS sequence"/>
</dbReference>
<dbReference type="SUPFAM" id="SSF88659">
    <property type="entry name" value="Sigma3 and sigma4 domains of RNA polymerase sigma factors"/>
    <property type="match status" value="1"/>
</dbReference>
<name>A0A1F4S072_UNCSA</name>
<protein>
    <submittedName>
        <fullName evidence="1">Uncharacterized protein</fullName>
    </submittedName>
</protein>
<dbReference type="AlphaFoldDB" id="A0A1F4S072"/>
<gene>
    <name evidence="1" type="ORF">A2290_07530</name>
</gene>